<feature type="compositionally biased region" description="Basic and acidic residues" evidence="1">
    <location>
        <begin position="65"/>
        <end position="75"/>
    </location>
</feature>
<evidence type="ECO:0000313" key="4">
    <source>
        <dbReference type="Proteomes" id="UP001611383"/>
    </source>
</evidence>
<dbReference type="EMBL" id="CP043494">
    <property type="protein sequence ID" value="WNG52328.1"/>
    <property type="molecule type" value="Genomic_DNA"/>
</dbReference>
<dbReference type="SUPFAM" id="SSF56672">
    <property type="entry name" value="DNA/RNA polymerases"/>
    <property type="match status" value="1"/>
</dbReference>
<proteinExistence type="predicted"/>
<name>A0ABY9XAB2_9BACT</name>
<sequence length="87" mass="10038">MLERAREVTREKVRTHVQYARYADDLVVLVDPTRGYAWLEGAVVRRLREELAKLGVEVNEEKSRVADLSKGEYPRKPSRPQPCSVTL</sequence>
<dbReference type="PROSITE" id="PS50878">
    <property type="entry name" value="RT_POL"/>
    <property type="match status" value="1"/>
</dbReference>
<protein>
    <recommendedName>
        <fullName evidence="2">Reverse transcriptase domain-containing protein</fullName>
    </recommendedName>
</protein>
<dbReference type="InterPro" id="IPR000477">
    <property type="entry name" value="RT_dom"/>
</dbReference>
<accession>A0ABY9XAB2</accession>
<feature type="domain" description="Reverse transcriptase" evidence="2">
    <location>
        <begin position="1"/>
        <end position="87"/>
    </location>
</feature>
<evidence type="ECO:0000313" key="3">
    <source>
        <dbReference type="EMBL" id="WNG52328.1"/>
    </source>
</evidence>
<dbReference type="InterPro" id="IPR043502">
    <property type="entry name" value="DNA/RNA_pol_sf"/>
</dbReference>
<keyword evidence="4" id="KW-1185">Reference proteome</keyword>
<feature type="region of interest" description="Disordered" evidence="1">
    <location>
        <begin position="65"/>
        <end position="87"/>
    </location>
</feature>
<gene>
    <name evidence="3" type="ORF">F0U60_10915</name>
</gene>
<organism evidence="3 4">
    <name type="scientific">Archangium minus</name>
    <dbReference type="NCBI Taxonomy" id="83450"/>
    <lineage>
        <taxon>Bacteria</taxon>
        <taxon>Pseudomonadati</taxon>
        <taxon>Myxococcota</taxon>
        <taxon>Myxococcia</taxon>
        <taxon>Myxococcales</taxon>
        <taxon>Cystobacterineae</taxon>
        <taxon>Archangiaceae</taxon>
        <taxon>Archangium</taxon>
    </lineage>
</organism>
<evidence type="ECO:0000256" key="1">
    <source>
        <dbReference type="SAM" id="MobiDB-lite"/>
    </source>
</evidence>
<dbReference type="Proteomes" id="UP001611383">
    <property type="component" value="Chromosome"/>
</dbReference>
<reference evidence="3 4" key="1">
    <citation type="submission" date="2019-08" db="EMBL/GenBank/DDBJ databases">
        <title>Archangium and Cystobacter genomes.</title>
        <authorList>
            <person name="Chen I.-C.K."/>
            <person name="Wielgoss S."/>
        </authorList>
    </citation>
    <scope>NUCLEOTIDE SEQUENCE [LARGE SCALE GENOMIC DNA]</scope>
    <source>
        <strain evidence="3 4">Cbm 6</strain>
    </source>
</reference>
<evidence type="ECO:0000259" key="2">
    <source>
        <dbReference type="PROSITE" id="PS50878"/>
    </source>
</evidence>